<feature type="transmembrane region" description="Helical" evidence="1">
    <location>
        <begin position="266"/>
        <end position="288"/>
    </location>
</feature>
<dbReference type="Pfam" id="PF07727">
    <property type="entry name" value="RVT_2"/>
    <property type="match status" value="1"/>
</dbReference>
<dbReference type="AlphaFoldDB" id="A0A1S3Z5W7"/>
<name>A0A1S3Z5W7_TOBAC</name>
<dbReference type="RefSeq" id="XP_016459744.1">
    <property type="nucleotide sequence ID" value="XM_016604258.1"/>
</dbReference>
<feature type="domain" description="Reverse transcriptase Ty1/copia-type" evidence="2">
    <location>
        <begin position="11"/>
        <end position="121"/>
    </location>
</feature>
<evidence type="ECO:0000259" key="2">
    <source>
        <dbReference type="Pfam" id="PF07727"/>
    </source>
</evidence>
<organism evidence="3">
    <name type="scientific">Nicotiana tabacum</name>
    <name type="common">Common tobacco</name>
    <dbReference type="NCBI Taxonomy" id="4097"/>
    <lineage>
        <taxon>Eukaryota</taxon>
        <taxon>Viridiplantae</taxon>
        <taxon>Streptophyta</taxon>
        <taxon>Embryophyta</taxon>
        <taxon>Tracheophyta</taxon>
        <taxon>Spermatophyta</taxon>
        <taxon>Magnoliopsida</taxon>
        <taxon>eudicotyledons</taxon>
        <taxon>Gunneridae</taxon>
        <taxon>Pentapetalae</taxon>
        <taxon>asterids</taxon>
        <taxon>lamiids</taxon>
        <taxon>Solanales</taxon>
        <taxon>Solanaceae</taxon>
        <taxon>Nicotianoideae</taxon>
        <taxon>Nicotianeae</taxon>
        <taxon>Nicotiana</taxon>
    </lineage>
</organism>
<dbReference type="PANTHER" id="PTHR11439:SF470">
    <property type="entry name" value="CYSTEINE-RICH RLK (RECEPTOR-LIKE PROTEIN KINASE) 8"/>
    <property type="match status" value="1"/>
</dbReference>
<sequence length="337" mass="37701">MASSRPLDRFSKLSEALLNKGYIPSKNDYSLFLKSTGSSLTVLAVYVDDILLAGDDVSELDDVKAFLDAQFKINDLGSIHYFLGLEVTKVAAVFLMTQYRFTSDLLSEFHCQNFSSVITPLDGSVKLSTDMGEPLSDPSIYRRIVGKLNFLQHIRPDIAFSVQHLSQFLQAPQVPHILVAIHVLRYLSATPAMGILLSPDADFTLKAYSDSDWAACAMSRKSVSSYFITLDGCPVSWKSKKQQTVSLSSVKAKCRAIRQVVVEMSWLIRLLADLVSLFLIMFLFFATTRLPYTLLRTQSFMSAPTTSRLTVIMCATMLLLVWSPFIMLQVLCNWLIS</sequence>
<dbReference type="PANTHER" id="PTHR11439">
    <property type="entry name" value="GAG-POL-RELATED RETROTRANSPOSON"/>
    <property type="match status" value="1"/>
</dbReference>
<dbReference type="PaxDb" id="4097-A0A1S3Z5W7"/>
<gene>
    <name evidence="3" type="primary">LOC107783279</name>
</gene>
<protein>
    <submittedName>
        <fullName evidence="3">Uncharacterized mitochondrial protein AtMg00810-like</fullName>
    </submittedName>
</protein>
<accession>A0A1S3Z5W7</accession>
<reference evidence="3" key="1">
    <citation type="submission" date="2025-08" db="UniProtKB">
        <authorList>
            <consortium name="RefSeq"/>
        </authorList>
    </citation>
    <scope>IDENTIFICATION</scope>
</reference>
<dbReference type="InterPro" id="IPR043502">
    <property type="entry name" value="DNA/RNA_pol_sf"/>
</dbReference>
<keyword evidence="1" id="KW-1133">Transmembrane helix</keyword>
<dbReference type="STRING" id="4097.A0A1S3Z5W7"/>
<dbReference type="OrthoDB" id="414945at2759"/>
<keyword evidence="1" id="KW-0812">Transmembrane</keyword>
<dbReference type="SUPFAM" id="SSF56672">
    <property type="entry name" value="DNA/RNA polymerases"/>
    <property type="match status" value="1"/>
</dbReference>
<dbReference type="CDD" id="cd09272">
    <property type="entry name" value="RNase_HI_RT_Ty1"/>
    <property type="match status" value="1"/>
</dbReference>
<dbReference type="InterPro" id="IPR013103">
    <property type="entry name" value="RVT_2"/>
</dbReference>
<proteinExistence type="predicted"/>
<evidence type="ECO:0000256" key="1">
    <source>
        <dbReference type="SAM" id="Phobius"/>
    </source>
</evidence>
<feature type="transmembrane region" description="Helical" evidence="1">
    <location>
        <begin position="309"/>
        <end position="336"/>
    </location>
</feature>
<dbReference type="KEGG" id="nta:107783279"/>
<evidence type="ECO:0000313" key="3">
    <source>
        <dbReference type="RefSeq" id="XP_016459744.1"/>
    </source>
</evidence>
<keyword evidence="1" id="KW-0472">Membrane</keyword>